<proteinExistence type="inferred from homology"/>
<evidence type="ECO:0000313" key="14">
    <source>
        <dbReference type="Proteomes" id="UP000001811"/>
    </source>
</evidence>
<dbReference type="GO" id="GO:0005814">
    <property type="term" value="C:centriole"/>
    <property type="evidence" value="ECO:0007669"/>
    <property type="project" value="UniProtKB-SubCell"/>
</dbReference>
<dbReference type="AlphaFoldDB" id="G1TXH2"/>
<organism evidence="13 14">
    <name type="scientific">Oryctolagus cuniculus</name>
    <name type="common">Rabbit</name>
    <dbReference type="NCBI Taxonomy" id="9986"/>
    <lineage>
        <taxon>Eukaryota</taxon>
        <taxon>Metazoa</taxon>
        <taxon>Chordata</taxon>
        <taxon>Craniata</taxon>
        <taxon>Vertebrata</taxon>
        <taxon>Euteleostomi</taxon>
        <taxon>Mammalia</taxon>
        <taxon>Eutheria</taxon>
        <taxon>Euarchontoglires</taxon>
        <taxon>Glires</taxon>
        <taxon>Lagomorpha</taxon>
        <taxon>Leporidae</taxon>
        <taxon>Oryctolagus</taxon>
    </lineage>
</organism>
<keyword evidence="6" id="KW-0175">Coiled coil</keyword>
<dbReference type="PaxDb" id="9986-ENSOCUP00000021774"/>
<dbReference type="PANTHER" id="PTHR21501">
    <property type="entry name" value="PROTEIN FAM-161"/>
    <property type="match status" value="1"/>
</dbReference>
<dbReference type="Ensembl" id="ENSOCUT00000028017.2">
    <property type="protein sequence ID" value="ENSOCUP00000021774.2"/>
    <property type="gene ID" value="ENSOCUG00000022157.2"/>
</dbReference>
<feature type="region of interest" description="Disordered" evidence="12">
    <location>
        <begin position="532"/>
        <end position="569"/>
    </location>
</feature>
<evidence type="ECO:0000256" key="1">
    <source>
        <dbReference type="ARBA" id="ARBA00004114"/>
    </source>
</evidence>
<evidence type="ECO:0000313" key="13">
    <source>
        <dbReference type="Ensembl" id="ENSOCUP00000021774.2"/>
    </source>
</evidence>
<dbReference type="GO" id="GO:0044782">
    <property type="term" value="P:cilium organization"/>
    <property type="evidence" value="ECO:0007669"/>
    <property type="project" value="TreeGrafter"/>
</dbReference>
<evidence type="ECO:0000256" key="5">
    <source>
        <dbReference type="ARBA" id="ARBA00022794"/>
    </source>
</evidence>
<sequence>MAATGLQPPLNPNTGARVARYRDTDPLEALAVALGDHGEEDVVRPAWASADWHSDFPGVGDPISFEDFVTFSSIYHSNEEYFRKLEELKAAHMETMAKLETTYHSQLPRAEVWPVIIRQDAPSESSRPVWERNSYHPVTTWFSDPDLGWCSSFCTSSSEEEWPNLAKEHPGKTRKMTYAKELIHNMWANFRVRDYIPGEDADCLAVERPKRTRQEWVPRLTVPEPFQMTIREQKKKEALKSQWDPKMAHKLLKKQEEDAECRKKFRATPVPAGVLLPIYHEMVKQNEERRRTMKEKNIEALLASLKPFTFIAREEQKQAVREKQLRDFLKSKKKTNRCKARPAPPSIYGSATRDQCKDLCRDSRAQPRAQELLQTSVPPPRKAAYRRLRNPRCPEQAVKCRCKASGQIPEFEGLPERHQKHPSEHKCPRLKPFTLLASARATKRGMVSADIKADEENVRETHWPCVPSGRHSTVPSASAKPMPCSCNLPTPTVSARAREGALRRSHEEKKMLEDERNRVLAKQKQRMKELQKLLTSQAEDGDSHQGVAQMPNSRLTYLRKSAKEGVRQY</sequence>
<evidence type="ECO:0000256" key="8">
    <source>
        <dbReference type="ARBA" id="ARBA00023212"/>
    </source>
</evidence>
<keyword evidence="5" id="KW-0970">Cilium biogenesis/degradation</keyword>
<dbReference type="InterPro" id="IPR051655">
    <property type="entry name" value="FAM161"/>
</dbReference>
<evidence type="ECO:0000256" key="11">
    <source>
        <dbReference type="ARBA" id="ARBA00039949"/>
    </source>
</evidence>
<keyword evidence="9" id="KW-0966">Cell projection</keyword>
<keyword evidence="4" id="KW-0963">Cytoplasm</keyword>
<evidence type="ECO:0000256" key="2">
    <source>
        <dbReference type="ARBA" id="ARBA00004120"/>
    </source>
</evidence>
<evidence type="ECO:0000256" key="3">
    <source>
        <dbReference type="ARBA" id="ARBA00006663"/>
    </source>
</evidence>
<evidence type="ECO:0000256" key="10">
    <source>
        <dbReference type="ARBA" id="ARBA00037165"/>
    </source>
</evidence>
<dbReference type="HOGENOM" id="CLU_1815169_0_0_1"/>
<evidence type="ECO:0000256" key="7">
    <source>
        <dbReference type="ARBA" id="ARBA00023069"/>
    </source>
</evidence>
<protein>
    <recommendedName>
        <fullName evidence="11">Protein FAM161A</fullName>
    </recommendedName>
</protein>
<dbReference type="GO" id="GO:0032391">
    <property type="term" value="C:photoreceptor connecting cilium"/>
    <property type="evidence" value="ECO:0007669"/>
    <property type="project" value="TreeGrafter"/>
</dbReference>
<dbReference type="PANTHER" id="PTHR21501:SF3">
    <property type="entry name" value="PROTEIN FAM161A"/>
    <property type="match status" value="1"/>
</dbReference>
<dbReference type="Bgee" id="ENSOCUG00000022157">
    <property type="expression patterns" value="Expressed in testis"/>
</dbReference>
<reference evidence="13" key="3">
    <citation type="submission" date="2025-09" db="UniProtKB">
        <authorList>
            <consortium name="Ensembl"/>
        </authorList>
    </citation>
    <scope>IDENTIFICATION</scope>
    <source>
        <strain evidence="13">Thorbecke</strain>
    </source>
</reference>
<comment type="subcellular location">
    <subcellularLocation>
        <location evidence="2">Cytoplasm</location>
        <location evidence="2">Cytoskeleton</location>
        <location evidence="2">Cilium basal body</location>
    </subcellularLocation>
    <subcellularLocation>
        <location evidence="1">Cytoplasm</location>
        <location evidence="1">Cytoskeleton</location>
        <location evidence="1">Microtubule organizing center</location>
        <location evidence="1">Centrosome</location>
        <location evidence="1">Centriole</location>
    </subcellularLocation>
</comment>
<evidence type="ECO:0000256" key="6">
    <source>
        <dbReference type="ARBA" id="ARBA00023054"/>
    </source>
</evidence>
<dbReference type="GeneTree" id="ENSGT00940000157824"/>
<dbReference type="Proteomes" id="UP000001811">
    <property type="component" value="Chromosome 18"/>
</dbReference>
<dbReference type="GO" id="GO:0036064">
    <property type="term" value="C:ciliary basal body"/>
    <property type="evidence" value="ECO:0007669"/>
    <property type="project" value="TreeGrafter"/>
</dbReference>
<accession>G1TXH2</accession>
<dbReference type="InterPro" id="IPR019579">
    <property type="entry name" value="FAM161A/B"/>
</dbReference>
<name>G1TXH2_RABIT</name>
<dbReference type="Pfam" id="PF10595">
    <property type="entry name" value="FAM161A_B"/>
    <property type="match status" value="1"/>
</dbReference>
<dbReference type="eggNOG" id="ENOG502QRC3">
    <property type="taxonomic scope" value="Eukaryota"/>
</dbReference>
<evidence type="ECO:0000256" key="12">
    <source>
        <dbReference type="SAM" id="MobiDB-lite"/>
    </source>
</evidence>
<dbReference type="EMBL" id="AAGW02051136">
    <property type="status" value="NOT_ANNOTATED_CDS"/>
    <property type="molecule type" value="Genomic_DNA"/>
</dbReference>
<comment type="function">
    <text evidence="10">Involved in ciliogenesis.</text>
</comment>
<reference evidence="13" key="2">
    <citation type="submission" date="2025-08" db="UniProtKB">
        <authorList>
            <consortium name="Ensembl"/>
        </authorList>
    </citation>
    <scope>IDENTIFICATION</scope>
    <source>
        <strain evidence="13">Thorbecke</strain>
    </source>
</reference>
<evidence type="ECO:0000256" key="9">
    <source>
        <dbReference type="ARBA" id="ARBA00023273"/>
    </source>
</evidence>
<keyword evidence="14" id="KW-1185">Reference proteome</keyword>
<dbReference type="FunCoup" id="G1TXH2">
    <property type="interactions" value="163"/>
</dbReference>
<keyword evidence="7" id="KW-0969">Cilium</keyword>
<keyword evidence="8" id="KW-0206">Cytoskeleton</keyword>
<comment type="similarity">
    <text evidence="3">Belongs to the FAM161 family.</text>
</comment>
<evidence type="ECO:0000256" key="4">
    <source>
        <dbReference type="ARBA" id="ARBA00022490"/>
    </source>
</evidence>
<dbReference type="InParanoid" id="G1TXH2"/>
<reference evidence="13 14" key="1">
    <citation type="journal article" date="2011" name="Nature">
        <title>A high-resolution map of human evolutionary constraint using 29 mammals.</title>
        <authorList>
            <person name="Lindblad-Toh K."/>
            <person name="Garber M."/>
            <person name="Zuk O."/>
            <person name="Lin M.F."/>
            <person name="Parker B.J."/>
            <person name="Washietl S."/>
            <person name="Kheradpour P."/>
            <person name="Ernst J."/>
            <person name="Jordan G."/>
            <person name="Mauceli E."/>
            <person name="Ward L.D."/>
            <person name="Lowe C.B."/>
            <person name="Holloway A.K."/>
            <person name="Clamp M."/>
            <person name="Gnerre S."/>
            <person name="Alfoldi J."/>
            <person name="Beal K."/>
            <person name="Chang J."/>
            <person name="Clawson H."/>
            <person name="Cuff J."/>
            <person name="Di Palma F."/>
            <person name="Fitzgerald S."/>
            <person name="Flicek P."/>
            <person name="Guttman M."/>
            <person name="Hubisz M.J."/>
            <person name="Jaffe D.B."/>
            <person name="Jungreis I."/>
            <person name="Kent W.J."/>
            <person name="Kostka D."/>
            <person name="Lara M."/>
            <person name="Martins A.L."/>
            <person name="Massingham T."/>
            <person name="Moltke I."/>
            <person name="Raney B.J."/>
            <person name="Rasmussen M.D."/>
            <person name="Robinson J."/>
            <person name="Stark A."/>
            <person name="Vilella A.J."/>
            <person name="Wen J."/>
            <person name="Xie X."/>
            <person name="Zody M.C."/>
            <person name="Baldwin J."/>
            <person name="Bloom T."/>
            <person name="Chin C.W."/>
            <person name="Heiman D."/>
            <person name="Nicol R."/>
            <person name="Nusbaum C."/>
            <person name="Young S."/>
            <person name="Wilkinson J."/>
            <person name="Worley K.C."/>
            <person name="Kovar C.L."/>
            <person name="Muzny D.M."/>
            <person name="Gibbs R.A."/>
            <person name="Cree A."/>
            <person name="Dihn H.H."/>
            <person name="Fowler G."/>
            <person name="Jhangiani S."/>
            <person name="Joshi V."/>
            <person name="Lee S."/>
            <person name="Lewis L.R."/>
            <person name="Nazareth L.V."/>
            <person name="Okwuonu G."/>
            <person name="Santibanez J."/>
            <person name="Warren W.C."/>
            <person name="Mardis E.R."/>
            <person name="Weinstock G.M."/>
            <person name="Wilson R.K."/>
            <person name="Delehaunty K."/>
            <person name="Dooling D."/>
            <person name="Fronik C."/>
            <person name="Fulton L."/>
            <person name="Fulton B."/>
            <person name="Graves T."/>
            <person name="Minx P."/>
            <person name="Sodergren E."/>
            <person name="Birney E."/>
            <person name="Margulies E.H."/>
            <person name="Herrero J."/>
            <person name="Green E.D."/>
            <person name="Haussler D."/>
            <person name="Siepel A."/>
            <person name="Goldman N."/>
            <person name="Pollard K.S."/>
            <person name="Pedersen J.S."/>
            <person name="Lander E.S."/>
            <person name="Kellis M."/>
        </authorList>
    </citation>
    <scope>NUCLEOTIDE SEQUENCE [LARGE SCALE GENOMIC DNA]</scope>
    <source>
        <strain evidence="13 14">Thorbecke inbred</strain>
    </source>
</reference>